<dbReference type="InterPro" id="IPR025563">
    <property type="entry name" value="DUF4286"/>
</dbReference>
<evidence type="ECO:0000313" key="2">
    <source>
        <dbReference type="Proteomes" id="UP001501410"/>
    </source>
</evidence>
<reference evidence="2" key="1">
    <citation type="journal article" date="2019" name="Int. J. Syst. Evol. Microbiol.">
        <title>The Global Catalogue of Microorganisms (GCM) 10K type strain sequencing project: providing services to taxonomists for standard genome sequencing and annotation.</title>
        <authorList>
            <consortium name="The Broad Institute Genomics Platform"/>
            <consortium name="The Broad Institute Genome Sequencing Center for Infectious Disease"/>
            <person name="Wu L."/>
            <person name="Ma J."/>
        </authorList>
    </citation>
    <scope>NUCLEOTIDE SEQUENCE [LARGE SCALE GENOMIC DNA]</scope>
    <source>
        <strain evidence="2">JCM 31921</strain>
    </source>
</reference>
<dbReference type="Pfam" id="PF14114">
    <property type="entry name" value="DUF4286"/>
    <property type="match status" value="1"/>
</dbReference>
<dbReference type="RefSeq" id="WP_344824292.1">
    <property type="nucleotide sequence ID" value="NZ_BAABEZ010000022.1"/>
</dbReference>
<organism evidence="1 2">
    <name type="scientific">Rurimicrobium arvi</name>
    <dbReference type="NCBI Taxonomy" id="2049916"/>
    <lineage>
        <taxon>Bacteria</taxon>
        <taxon>Pseudomonadati</taxon>
        <taxon>Bacteroidota</taxon>
        <taxon>Chitinophagia</taxon>
        <taxon>Chitinophagales</taxon>
        <taxon>Chitinophagaceae</taxon>
        <taxon>Rurimicrobium</taxon>
    </lineage>
</organism>
<accession>A0ABP8MRE5</accession>
<evidence type="ECO:0000313" key="1">
    <source>
        <dbReference type="EMBL" id="GAA4453230.1"/>
    </source>
</evidence>
<proteinExistence type="predicted"/>
<dbReference type="EMBL" id="BAABEZ010000022">
    <property type="protein sequence ID" value="GAA4453230.1"/>
    <property type="molecule type" value="Genomic_DNA"/>
</dbReference>
<dbReference type="Proteomes" id="UP001501410">
    <property type="component" value="Unassembled WGS sequence"/>
</dbReference>
<keyword evidence="2" id="KW-1185">Reference proteome</keyword>
<comment type="caution">
    <text evidence="1">The sequence shown here is derived from an EMBL/GenBank/DDBJ whole genome shotgun (WGS) entry which is preliminary data.</text>
</comment>
<sequence>MIVYNVTIKVDPAVAADWRIWMLREHIPMLMDTGCFTDAKMFRLLEQDDSDGPTFCAQYYCASRADYDRYINDFASAMRAETLKLWGDKIVAFRSIMQLQ</sequence>
<protein>
    <submittedName>
        <fullName evidence="1">DUF4286 family protein</fullName>
    </submittedName>
</protein>
<name>A0ABP8MRE5_9BACT</name>
<gene>
    <name evidence="1" type="ORF">GCM10023092_13170</name>
</gene>